<feature type="transmembrane region" description="Helical" evidence="1">
    <location>
        <begin position="113"/>
        <end position="135"/>
    </location>
</feature>
<dbReference type="AlphaFoldDB" id="A0A445F496"/>
<accession>A0A445F496</accession>
<dbReference type="Pfam" id="PF12263">
    <property type="entry name" value="DUF3611"/>
    <property type="match status" value="1"/>
</dbReference>
<keyword evidence="1" id="KW-0472">Membrane</keyword>
<dbReference type="InterPro" id="IPR022051">
    <property type="entry name" value="DUF3611"/>
</dbReference>
<keyword evidence="4" id="KW-1185">Reference proteome</keyword>
<dbReference type="PANTHER" id="PTHR34548:SF2">
    <property type="entry name" value="PROTEIN TIC 21, CHLOROPLASTIC"/>
    <property type="match status" value="1"/>
</dbReference>
<dbReference type="Proteomes" id="UP000289340">
    <property type="component" value="Chromosome 20"/>
</dbReference>
<dbReference type="EMBL" id="QZWG01000020">
    <property type="protein sequence ID" value="RZB43671.1"/>
    <property type="molecule type" value="Genomic_DNA"/>
</dbReference>
<name>A0A445F496_GLYSO</name>
<evidence type="ECO:0000313" key="2">
    <source>
        <dbReference type="EMBL" id="RZB43670.1"/>
    </source>
</evidence>
<organism evidence="3 4">
    <name type="scientific">Glycine soja</name>
    <name type="common">Wild soybean</name>
    <dbReference type="NCBI Taxonomy" id="3848"/>
    <lineage>
        <taxon>Eukaryota</taxon>
        <taxon>Viridiplantae</taxon>
        <taxon>Streptophyta</taxon>
        <taxon>Embryophyta</taxon>
        <taxon>Tracheophyta</taxon>
        <taxon>Spermatophyta</taxon>
        <taxon>Magnoliopsida</taxon>
        <taxon>eudicotyledons</taxon>
        <taxon>Gunneridae</taxon>
        <taxon>Pentapetalae</taxon>
        <taxon>rosids</taxon>
        <taxon>fabids</taxon>
        <taxon>Fabales</taxon>
        <taxon>Fabaceae</taxon>
        <taxon>Papilionoideae</taxon>
        <taxon>50 kb inversion clade</taxon>
        <taxon>NPAAA clade</taxon>
        <taxon>indigoferoid/millettioid clade</taxon>
        <taxon>Phaseoleae</taxon>
        <taxon>Glycine</taxon>
        <taxon>Glycine subgen. Soja</taxon>
    </lineage>
</organism>
<sequence length="284" mass="30047">MQTLLLPATRAGSFTAVPLSASAVAAPRLPQPFLRPNSLPSFPLNLTLSSSSFSNSIARQPWTKLPFTASASSQVSPAFTPSNDESEKAKLELVAKRLEKTARYFKRLGNLGFWGQLVCTVVAAVILSFSVIVTGKVTSPATFYATAGGIVAAFISVFWSFGYIRLSEKLRKTSNDPTKAPPRADVVKGLKNGIVLNLLGMGAAILGMQATVGILVAKALTSSANPYYQGISPGSTPVLALDVFLVQASANTILSHFLGLVFSLELLRSVTLPPSEATPFPKFA</sequence>
<keyword evidence="1" id="KW-1133">Transmembrane helix</keyword>
<evidence type="ECO:0000256" key="1">
    <source>
        <dbReference type="SAM" id="Phobius"/>
    </source>
</evidence>
<protein>
    <submittedName>
        <fullName evidence="2">Protein TIC 21, chloroplastic isoform A</fullName>
    </submittedName>
    <submittedName>
        <fullName evidence="3">Protein TIC 21, chloroplastic isoform B</fullName>
    </submittedName>
</protein>
<feature type="transmembrane region" description="Helical" evidence="1">
    <location>
        <begin position="194"/>
        <end position="217"/>
    </location>
</feature>
<comment type="caution">
    <text evidence="3">The sequence shown here is derived from an EMBL/GenBank/DDBJ whole genome shotgun (WGS) entry which is preliminary data.</text>
</comment>
<gene>
    <name evidence="3" type="ORF">D0Y65_053960</name>
</gene>
<dbReference type="EMBL" id="QZWG01000020">
    <property type="protein sequence ID" value="RZB43670.1"/>
    <property type="molecule type" value="Genomic_DNA"/>
</dbReference>
<evidence type="ECO:0000313" key="3">
    <source>
        <dbReference type="EMBL" id="RZB43671.1"/>
    </source>
</evidence>
<dbReference type="Gramene" id="XM_028366721.1">
    <property type="protein sequence ID" value="XP_028222522.1"/>
    <property type="gene ID" value="LOC114403634"/>
</dbReference>
<proteinExistence type="predicted"/>
<feature type="transmembrane region" description="Helical" evidence="1">
    <location>
        <begin position="141"/>
        <end position="164"/>
    </location>
</feature>
<dbReference type="PANTHER" id="PTHR34548">
    <property type="entry name" value="PROTEIN TIC 21, CHLOROPLASTIC"/>
    <property type="match status" value="1"/>
</dbReference>
<keyword evidence="1" id="KW-0812">Transmembrane</keyword>
<evidence type="ECO:0000313" key="4">
    <source>
        <dbReference type="Proteomes" id="UP000289340"/>
    </source>
</evidence>
<reference evidence="3 4" key="1">
    <citation type="submission" date="2018-09" db="EMBL/GenBank/DDBJ databases">
        <title>A high-quality reference genome of wild soybean provides a powerful tool to mine soybean genomes.</title>
        <authorList>
            <person name="Xie M."/>
            <person name="Chung C.Y.L."/>
            <person name="Li M.-W."/>
            <person name="Wong F.-L."/>
            <person name="Chan T.-F."/>
            <person name="Lam H.-M."/>
        </authorList>
    </citation>
    <scope>NUCLEOTIDE SEQUENCE [LARGE SCALE GENOMIC DNA]</scope>
    <source>
        <strain evidence="4">cv. W05</strain>
        <tissue evidence="3">Hypocotyl of etiolated seedlings</tissue>
    </source>
</reference>